<keyword evidence="1" id="KW-0234">DNA repair</keyword>
<gene>
    <name evidence="4" type="ordered locus">YG5714_1338</name>
</gene>
<evidence type="ECO:0000313" key="5">
    <source>
        <dbReference type="Proteomes" id="UP000002308"/>
    </source>
</evidence>
<keyword evidence="1" id="KW-0227">DNA damage</keyword>
<organism evidence="4 5">
    <name type="scientific">Saccharolobus islandicus (strain Y.G.57.14 / Yellowstone #1)</name>
    <name type="common">Sulfolobus islandicus</name>
    <dbReference type="NCBI Taxonomy" id="439386"/>
    <lineage>
        <taxon>Archaea</taxon>
        <taxon>Thermoproteota</taxon>
        <taxon>Thermoprotei</taxon>
        <taxon>Sulfolobales</taxon>
        <taxon>Sulfolobaceae</taxon>
        <taxon>Saccharolobus</taxon>
    </lineage>
</organism>
<protein>
    <recommendedName>
        <fullName evidence="1">DNA repair protein</fullName>
    </recommendedName>
</protein>
<dbReference type="EMBL" id="CP001403">
    <property type="protein sequence ID" value="ACP45605.1"/>
    <property type="molecule type" value="Genomic_DNA"/>
</dbReference>
<dbReference type="GeneID" id="7807569"/>
<feature type="domain" description="Archaeal Nre N-terminal" evidence="2">
    <location>
        <begin position="18"/>
        <end position="291"/>
    </location>
</feature>
<dbReference type="InterPro" id="IPR006979">
    <property type="entry name" value="Nre_C"/>
</dbReference>
<dbReference type="PANTHER" id="PTHR38136">
    <property type="entry name" value="DNA REPAIR PROTEIN"/>
    <property type="match status" value="1"/>
</dbReference>
<evidence type="ECO:0000259" key="2">
    <source>
        <dbReference type="Pfam" id="PF04894"/>
    </source>
</evidence>
<dbReference type="KEGG" id="siy:YG5714_1338"/>
<evidence type="ECO:0000259" key="3">
    <source>
        <dbReference type="Pfam" id="PF04895"/>
    </source>
</evidence>
<dbReference type="RefSeq" id="WP_012716159.1">
    <property type="nucleotide sequence ID" value="NC_012622.1"/>
</dbReference>
<dbReference type="GO" id="GO:0006281">
    <property type="term" value="P:DNA repair"/>
    <property type="evidence" value="ECO:0007669"/>
    <property type="project" value="UniProtKB-UniRule"/>
</dbReference>
<evidence type="ECO:0000313" key="4">
    <source>
        <dbReference type="EMBL" id="ACP45605.1"/>
    </source>
</evidence>
<comment type="similarity">
    <text evidence="1">Belongs to the Nre family.</text>
</comment>
<sequence>MHKIPAELCIKCKGHKNLCGLPYCPIMERFRGMVSSLQKIKIDTSFKLVEGSTPPSGIVGEKGYPKVSLIINIPPSVYGEDARKYENVKEWWGKVNLGDIIKLRSSLISSITTVKVEKATEYYNTEIPLAIISDNPVVSEAKLKTLEAKLKFDGIILPRGPGGIAEEIKVVDNPKIPTKLDKLIFDDVKSAEAILELYRYNVDYYKIMHALSFGLLGKKKNRRFVPTRWAITAVDSTVGKFLYSKIINYNEVNEIEVYHGSYLGNYFYVVLYPSKFSSIWIEIWHPLSLWSQDLTISELKENFWGEYEYLDGGYMAARLAVLEHLEEVKRQAGVIIIREITEEYFAPVGNWHIRETVRNAMKNRIGKYDNLDQAISEVNKKLKVKINLFKLRTIKGLIKQKSIYDFFK</sequence>
<dbReference type="Pfam" id="PF04894">
    <property type="entry name" value="Nre_N"/>
    <property type="match status" value="1"/>
</dbReference>
<dbReference type="InterPro" id="IPR006978">
    <property type="entry name" value="Nre_N"/>
</dbReference>
<proteinExistence type="inferred from homology"/>
<dbReference type="AlphaFoldDB" id="C3NE66"/>
<comment type="caution">
    <text evidence="1">Lacks conserved residue(s) required for the propagation of feature annotation.</text>
</comment>
<reference evidence="4 5" key="1">
    <citation type="journal article" date="2009" name="Proc. Natl. Acad. Sci. U.S.A.">
        <title>Biogeography of the Sulfolobus islandicus pan-genome.</title>
        <authorList>
            <person name="Reno M.L."/>
            <person name="Held N.L."/>
            <person name="Fields C.J."/>
            <person name="Burke P.V."/>
            <person name="Whitaker R.J."/>
        </authorList>
    </citation>
    <scope>NUCLEOTIDE SEQUENCE [LARGE SCALE GENOMIC DNA]</scope>
    <source>
        <strain evidence="5">Y.G.57.14 / Yellowstone #1</strain>
    </source>
</reference>
<dbReference type="InterPro" id="IPR033167">
    <property type="entry name" value="Nre"/>
</dbReference>
<dbReference type="HAMAP" id="MF_02096">
    <property type="entry name" value="Nre"/>
    <property type="match status" value="1"/>
</dbReference>
<dbReference type="Proteomes" id="UP000002308">
    <property type="component" value="Chromosome"/>
</dbReference>
<comment type="function">
    <text evidence="1">Involved in DNA damage repair.</text>
</comment>
<evidence type="ECO:0000256" key="1">
    <source>
        <dbReference type="HAMAP-Rule" id="MF_02096"/>
    </source>
</evidence>
<name>C3NE66_SACI7</name>
<accession>C3NE66</accession>
<dbReference type="HOGENOM" id="CLU_039703_0_0_2"/>
<dbReference type="Pfam" id="PF04895">
    <property type="entry name" value="Nre_C"/>
    <property type="match status" value="1"/>
</dbReference>
<feature type="domain" description="Archaeal Nre C-terminal" evidence="3">
    <location>
        <begin position="303"/>
        <end position="406"/>
    </location>
</feature>
<dbReference type="PANTHER" id="PTHR38136:SF3">
    <property type="entry name" value="DNA REPAIR PROTEIN"/>
    <property type="match status" value="1"/>
</dbReference>